<feature type="compositionally biased region" description="Basic and acidic residues" evidence="1">
    <location>
        <begin position="55"/>
        <end position="87"/>
    </location>
</feature>
<gene>
    <name evidence="2" type="ORF">CYMTET_37447</name>
</gene>
<evidence type="ECO:0000313" key="3">
    <source>
        <dbReference type="Proteomes" id="UP001190700"/>
    </source>
</evidence>
<feature type="compositionally biased region" description="Basic and acidic residues" evidence="1">
    <location>
        <begin position="31"/>
        <end position="47"/>
    </location>
</feature>
<sequence length="165" mass="17698">MNEGEGEGIGVSSKNEAEREGSSALGRGALSKKEGEREGSVLREKKGGTTTPWEGGKETERGTDEEKSARREAQRVKKKLVEGERSQTESNVAMRETSWRDELPERSMSCTPRGAGGRVHYGAMSVGGKEGLQGVCEMSRKGKETVVERGVTCDFNGEDAEGGTA</sequence>
<evidence type="ECO:0000256" key="1">
    <source>
        <dbReference type="SAM" id="MobiDB-lite"/>
    </source>
</evidence>
<evidence type="ECO:0000313" key="2">
    <source>
        <dbReference type="EMBL" id="KAK3253298.1"/>
    </source>
</evidence>
<feature type="region of interest" description="Disordered" evidence="1">
    <location>
        <begin position="1"/>
        <end position="122"/>
    </location>
</feature>
<dbReference type="EMBL" id="LGRX02024877">
    <property type="protein sequence ID" value="KAK3253298.1"/>
    <property type="molecule type" value="Genomic_DNA"/>
</dbReference>
<reference evidence="2 3" key="1">
    <citation type="journal article" date="2015" name="Genome Biol. Evol.">
        <title>Comparative Genomics of a Bacterivorous Green Alga Reveals Evolutionary Causalities and Consequences of Phago-Mixotrophic Mode of Nutrition.</title>
        <authorList>
            <person name="Burns J.A."/>
            <person name="Paasch A."/>
            <person name="Narechania A."/>
            <person name="Kim E."/>
        </authorList>
    </citation>
    <scope>NUCLEOTIDE SEQUENCE [LARGE SCALE GENOMIC DNA]</scope>
    <source>
        <strain evidence="2 3">PLY_AMNH</strain>
    </source>
</reference>
<comment type="caution">
    <text evidence="2">The sequence shown here is derived from an EMBL/GenBank/DDBJ whole genome shotgun (WGS) entry which is preliminary data.</text>
</comment>
<proteinExistence type="predicted"/>
<dbReference type="Proteomes" id="UP001190700">
    <property type="component" value="Unassembled WGS sequence"/>
</dbReference>
<name>A0AAE0F683_9CHLO</name>
<accession>A0AAE0F683</accession>
<dbReference type="AlphaFoldDB" id="A0AAE0F683"/>
<protein>
    <submittedName>
        <fullName evidence="2">Uncharacterized protein</fullName>
    </submittedName>
</protein>
<organism evidence="2 3">
    <name type="scientific">Cymbomonas tetramitiformis</name>
    <dbReference type="NCBI Taxonomy" id="36881"/>
    <lineage>
        <taxon>Eukaryota</taxon>
        <taxon>Viridiplantae</taxon>
        <taxon>Chlorophyta</taxon>
        <taxon>Pyramimonadophyceae</taxon>
        <taxon>Pyramimonadales</taxon>
        <taxon>Pyramimonadaceae</taxon>
        <taxon>Cymbomonas</taxon>
    </lineage>
</organism>
<keyword evidence="3" id="KW-1185">Reference proteome</keyword>